<keyword evidence="4" id="KW-0408">Iron</keyword>
<organism evidence="7">
    <name type="scientific">Curvibacter symbiont subsp. Hydra magnipapillata</name>
    <dbReference type="NCBI Taxonomy" id="667019"/>
    <lineage>
        <taxon>Bacteria</taxon>
        <taxon>Pseudomonadati</taxon>
        <taxon>Pseudomonadota</taxon>
        <taxon>Betaproteobacteria</taxon>
        <taxon>Burkholderiales</taxon>
        <taxon>Comamonadaceae</taxon>
        <taxon>Curvibacter</taxon>
    </lineage>
</organism>
<gene>
    <name evidence="7" type="ORF">Csp_B21530</name>
</gene>
<dbReference type="AlphaFoldDB" id="C9YHA3"/>
<dbReference type="PANTHER" id="PTHR21266">
    <property type="entry name" value="IRON-SULFUR DOMAIN CONTAINING PROTEIN"/>
    <property type="match status" value="1"/>
</dbReference>
<keyword evidence="5" id="KW-0411">Iron-sulfur</keyword>
<dbReference type="InterPro" id="IPR017941">
    <property type="entry name" value="Rieske_2Fe-2S"/>
</dbReference>
<evidence type="ECO:0000256" key="1">
    <source>
        <dbReference type="ARBA" id="ARBA00022714"/>
    </source>
</evidence>
<keyword evidence="2" id="KW-0479">Metal-binding</keyword>
<dbReference type="GO" id="GO:0051537">
    <property type="term" value="F:2 iron, 2 sulfur cluster binding"/>
    <property type="evidence" value="ECO:0007669"/>
    <property type="project" value="UniProtKB-KW"/>
</dbReference>
<dbReference type="EMBL" id="FN543108">
    <property type="protein sequence ID" value="CBA33939.1"/>
    <property type="molecule type" value="Genomic_DNA"/>
</dbReference>
<evidence type="ECO:0000256" key="4">
    <source>
        <dbReference type="ARBA" id="ARBA00023004"/>
    </source>
</evidence>
<dbReference type="Pfam" id="PF19112">
    <property type="entry name" value="VanA_C"/>
    <property type="match status" value="1"/>
</dbReference>
<evidence type="ECO:0000256" key="5">
    <source>
        <dbReference type="ARBA" id="ARBA00023014"/>
    </source>
</evidence>
<evidence type="ECO:0000256" key="2">
    <source>
        <dbReference type="ARBA" id="ARBA00022723"/>
    </source>
</evidence>
<accession>C9YHA3</accession>
<dbReference type="SUPFAM" id="SSF55961">
    <property type="entry name" value="Bet v1-like"/>
    <property type="match status" value="1"/>
</dbReference>
<dbReference type="InterPro" id="IPR044043">
    <property type="entry name" value="VanA_C_cat"/>
</dbReference>
<evidence type="ECO:0000259" key="6">
    <source>
        <dbReference type="PROSITE" id="PS51296"/>
    </source>
</evidence>
<feature type="domain" description="Rieske" evidence="6">
    <location>
        <begin position="27"/>
        <end position="130"/>
    </location>
</feature>
<evidence type="ECO:0000256" key="3">
    <source>
        <dbReference type="ARBA" id="ARBA00023002"/>
    </source>
</evidence>
<protein>
    <recommendedName>
        <fullName evidence="6">Rieske domain-containing protein</fullName>
    </recommendedName>
</protein>
<dbReference type="Gene3D" id="3.90.380.10">
    <property type="entry name" value="Naphthalene 1,2-dioxygenase Alpha Subunit, Chain A, domain 1"/>
    <property type="match status" value="1"/>
</dbReference>
<dbReference type="PROSITE" id="PS51296">
    <property type="entry name" value="RIESKE"/>
    <property type="match status" value="1"/>
</dbReference>
<keyword evidence="1" id="KW-0001">2Fe-2S</keyword>
<dbReference type="GO" id="GO:0016491">
    <property type="term" value="F:oxidoreductase activity"/>
    <property type="evidence" value="ECO:0007669"/>
    <property type="project" value="UniProtKB-KW"/>
</dbReference>
<dbReference type="PANTHER" id="PTHR21266:SF60">
    <property type="entry name" value="3-KETOSTEROID-9-ALPHA-MONOOXYGENASE, OXYGENASE COMPONENT"/>
    <property type="match status" value="1"/>
</dbReference>
<dbReference type="SUPFAM" id="SSF50022">
    <property type="entry name" value="ISP domain"/>
    <property type="match status" value="1"/>
</dbReference>
<dbReference type="GO" id="GO:0046872">
    <property type="term" value="F:metal ion binding"/>
    <property type="evidence" value="ECO:0007669"/>
    <property type="project" value="UniProtKB-KW"/>
</dbReference>
<name>C9YHA3_CURXX</name>
<reference evidence="7" key="1">
    <citation type="journal article" date="2010" name="Nature">
        <title>The Dynamic genome of Hydra.</title>
        <authorList>
            <person name="Chapman J.A."/>
            <person name="Kirkness E.F."/>
            <person name="Simakov O."/>
            <person name="Hampson S.E."/>
            <person name="Mitros T."/>
            <person name="Weinmaier T."/>
            <person name="Rattei T."/>
            <person name="Balasubramanian P.G."/>
            <person name="Borman J."/>
            <person name="Busam D."/>
            <person name="Disbennett K."/>
            <person name="Pfannkoch C."/>
            <person name="Sumin N."/>
            <person name="Sutton G."/>
            <person name="Viswanathan L."/>
            <person name="Walenz B."/>
            <person name="Goodstein D.M."/>
            <person name="Hellsten U."/>
            <person name="Kawashima T."/>
            <person name="Prochnik S.E."/>
            <person name="Putnam N.H."/>
            <person name="Shu S."/>
            <person name="Blumberg B."/>
            <person name="Dana C.E."/>
            <person name="Gee L."/>
            <person name="Kibler D.F."/>
            <person name="Law L."/>
            <person name="Lindgens D."/>
            <person name="Martinez D.E."/>
            <person name="Peng J."/>
            <person name="Wigge P.A."/>
            <person name="Bertulat B."/>
            <person name="Guder C."/>
            <person name="Nakamura Y."/>
            <person name="Ozbek S."/>
            <person name="Watanabe H."/>
            <person name="Khalturin K."/>
            <person name="Hemmrich G."/>
            <person name="Franke A."/>
            <person name="Augustin R."/>
            <person name="Fraune S."/>
            <person name="Hayakawa E."/>
            <person name="Hayakawa S."/>
            <person name="Hirose M."/>
            <person name="Hwang J."/>
            <person name="Ikeo K."/>
            <person name="Nishimiya-Fujisawa C."/>
            <person name="Ogura A."/>
            <person name="Takahashi T."/>
            <person name="Steinmetz P.R."/>
            <person name="Zhang X."/>
            <person name="Aufschnaiter R."/>
            <person name="Eder M.K."/>
            <person name="Gorny A.K."/>
            <person name="Salvenmoser W."/>
            <person name="Heimberg A.M."/>
            <person name="Wheeler B.M."/>
            <person name="Peterson K.J."/>
            <person name="Boettger A."/>
            <person name="Tischler P."/>
            <person name="Wolf A."/>
            <person name="Gojobori T."/>
            <person name="Remington K.A."/>
            <person name="Strausberg R.L."/>
            <person name="Venter J."/>
            <person name="Technau U."/>
            <person name="Hobmayer B."/>
            <person name="Bosch T.C."/>
            <person name="Holstein T.W."/>
            <person name="Fujisawa T."/>
            <person name="Bode H.R."/>
            <person name="David C.N."/>
            <person name="Rokhsar D.S."/>
            <person name="Steele R.E."/>
        </authorList>
    </citation>
    <scope>NUCLEOTIDE SEQUENCE</scope>
</reference>
<keyword evidence="3 7" id="KW-0560">Oxidoreductase</keyword>
<dbReference type="Pfam" id="PF00355">
    <property type="entry name" value="Rieske"/>
    <property type="match status" value="1"/>
</dbReference>
<dbReference type="Gene3D" id="2.102.10.10">
    <property type="entry name" value="Rieske [2Fe-2S] iron-sulphur domain"/>
    <property type="match status" value="1"/>
</dbReference>
<evidence type="ECO:0000313" key="7">
    <source>
        <dbReference type="EMBL" id="CBA33939.1"/>
    </source>
</evidence>
<proteinExistence type="predicted"/>
<dbReference type="InterPro" id="IPR050584">
    <property type="entry name" value="Cholesterol_7-desaturase"/>
</dbReference>
<dbReference type="InterPro" id="IPR036922">
    <property type="entry name" value="Rieske_2Fe-2S_sf"/>
</dbReference>
<sequence>MRPFFVHVQRAHGTRLESRPLKEHSLWHPVMASTSLTDAPLAITLLEQELVLWRDATGSAHAWADQCPHRGAKLSLGRVCAGRLECPYHGWQFEAGGQCVHVPAVPAFVPPASHAVSTHAVVEAYGLLWVQLQPEAGVPLPAFVAETDTQLRKVLCGPYDVATSAPRIVENFLDMAHFGFVHEGWLGMREATSIDDYRVEPTPTGLLATQCRAWQPQSNVHSTAPAQVEYTYEVVAAYTAVLTKVPDAASVALQGFRESIALFICPTAPETSRVWFRLAMADFDSPDNKLQDFQHTIFMQDKPVLESQRPRRLPLDVRAEVHTMADKASSAYRRFLKQETITFGVC</sequence>
<dbReference type="CDD" id="cd03469">
    <property type="entry name" value="Rieske_RO_Alpha_N"/>
    <property type="match status" value="1"/>
</dbReference>